<dbReference type="Pfam" id="PF04995">
    <property type="entry name" value="CcmD"/>
    <property type="match status" value="1"/>
</dbReference>
<comment type="function">
    <text evidence="1 12">Required for the export of heme to the periplasm for the biogenesis of c-type cytochromes.</text>
</comment>
<name>A0A2A4G1R2_9SPHN</name>
<dbReference type="AlphaFoldDB" id="A0A2A4G1R2"/>
<evidence type="ECO:0000256" key="4">
    <source>
        <dbReference type="ARBA" id="ARBA00016461"/>
    </source>
</evidence>
<keyword evidence="6 12" id="KW-1003">Cell membrane</keyword>
<evidence type="ECO:0000256" key="5">
    <source>
        <dbReference type="ARBA" id="ARBA00022448"/>
    </source>
</evidence>
<feature type="transmembrane region" description="Helical" evidence="12">
    <location>
        <begin position="6"/>
        <end position="27"/>
    </location>
</feature>
<dbReference type="KEGG" id="rdi:CMV14_20945"/>
<dbReference type="RefSeq" id="WP_083215790.1">
    <property type="nucleotide sequence ID" value="NZ_CP023449.1"/>
</dbReference>
<evidence type="ECO:0000256" key="9">
    <source>
        <dbReference type="ARBA" id="ARBA00022748"/>
    </source>
</evidence>
<keyword evidence="10 12" id="KW-1133">Transmembrane helix</keyword>
<accession>A0A2A4G1R2</accession>
<evidence type="ECO:0000256" key="12">
    <source>
        <dbReference type="RuleBase" id="RU363101"/>
    </source>
</evidence>
<keyword evidence="9 12" id="KW-0201">Cytochrome c-type biogenesis</keyword>
<dbReference type="GO" id="GO:0017004">
    <property type="term" value="P:cytochrome complex assembly"/>
    <property type="evidence" value="ECO:0007669"/>
    <property type="project" value="UniProtKB-KW"/>
</dbReference>
<evidence type="ECO:0000256" key="1">
    <source>
        <dbReference type="ARBA" id="ARBA00002442"/>
    </source>
</evidence>
<protein>
    <recommendedName>
        <fullName evidence="4 12">Heme exporter protein D</fullName>
    </recommendedName>
</protein>
<keyword evidence="8 12" id="KW-0812">Transmembrane</keyword>
<dbReference type="GO" id="GO:0015886">
    <property type="term" value="P:heme transport"/>
    <property type="evidence" value="ECO:0007669"/>
    <property type="project" value="InterPro"/>
</dbReference>
<keyword evidence="5 12" id="KW-0813">Transport</keyword>
<comment type="subcellular location">
    <subcellularLocation>
        <location evidence="2 12">Cell inner membrane</location>
        <topology evidence="2 12">Single-pass membrane protein</topology>
    </subcellularLocation>
</comment>
<dbReference type="GO" id="GO:0005886">
    <property type="term" value="C:plasma membrane"/>
    <property type="evidence" value="ECO:0007669"/>
    <property type="project" value="UniProtKB-SubCell"/>
</dbReference>
<evidence type="ECO:0000256" key="8">
    <source>
        <dbReference type="ARBA" id="ARBA00022692"/>
    </source>
</evidence>
<keyword evidence="11 12" id="KW-0472">Membrane</keyword>
<evidence type="ECO:0000313" key="13">
    <source>
        <dbReference type="EMBL" id="PCE43943.1"/>
    </source>
</evidence>
<proteinExistence type="inferred from homology"/>
<evidence type="ECO:0000256" key="3">
    <source>
        <dbReference type="ARBA" id="ARBA00008741"/>
    </source>
</evidence>
<dbReference type="InterPro" id="IPR007078">
    <property type="entry name" value="Haem_export_protD_CcmD"/>
</dbReference>
<evidence type="ECO:0000256" key="6">
    <source>
        <dbReference type="ARBA" id="ARBA00022475"/>
    </source>
</evidence>
<dbReference type="Proteomes" id="UP000218934">
    <property type="component" value="Unassembled WGS sequence"/>
</dbReference>
<evidence type="ECO:0000313" key="14">
    <source>
        <dbReference type="Proteomes" id="UP000218934"/>
    </source>
</evidence>
<gene>
    <name evidence="13" type="ORF">COO09_03205</name>
</gene>
<evidence type="ECO:0000256" key="10">
    <source>
        <dbReference type="ARBA" id="ARBA00022989"/>
    </source>
</evidence>
<comment type="similarity">
    <text evidence="3 12">Belongs to the CcmD/CycX/HelD family.</text>
</comment>
<dbReference type="OrthoDB" id="7596388at2"/>
<organism evidence="13 14">
    <name type="scientific">Rhizorhabdus dicambivorans</name>
    <dbReference type="NCBI Taxonomy" id="1850238"/>
    <lineage>
        <taxon>Bacteria</taxon>
        <taxon>Pseudomonadati</taxon>
        <taxon>Pseudomonadota</taxon>
        <taxon>Alphaproteobacteria</taxon>
        <taxon>Sphingomonadales</taxon>
        <taxon>Sphingomonadaceae</taxon>
        <taxon>Rhizorhabdus</taxon>
    </lineage>
</organism>
<sequence>MNHWPFIVAAYALTIIGTIGVVALSFVRMRRAERQADALNRRD</sequence>
<comment type="caution">
    <text evidence="13">The sequence shown here is derived from an EMBL/GenBank/DDBJ whole genome shotgun (WGS) entry which is preliminary data.</text>
</comment>
<evidence type="ECO:0000256" key="2">
    <source>
        <dbReference type="ARBA" id="ARBA00004377"/>
    </source>
</evidence>
<dbReference type="EMBL" id="NWUF01000002">
    <property type="protein sequence ID" value="PCE43943.1"/>
    <property type="molecule type" value="Genomic_DNA"/>
</dbReference>
<keyword evidence="14" id="KW-1185">Reference proteome</keyword>
<keyword evidence="7 12" id="KW-0997">Cell inner membrane</keyword>
<evidence type="ECO:0000256" key="11">
    <source>
        <dbReference type="ARBA" id="ARBA00023136"/>
    </source>
</evidence>
<reference evidence="13 14" key="1">
    <citation type="submission" date="2017-09" db="EMBL/GenBank/DDBJ databases">
        <title>The Catabolism of 3,6-Dichlorosalicylic acid is Initiated by the Cytochrome P450 Monooxygenase DsmABC in Rhizorhabdus dicambivorans Ndbn-20.</title>
        <authorList>
            <person name="Na L."/>
        </authorList>
    </citation>
    <scope>NUCLEOTIDE SEQUENCE [LARGE SCALE GENOMIC DNA]</scope>
    <source>
        <strain evidence="13 14">Ndbn-20m</strain>
    </source>
</reference>
<evidence type="ECO:0000256" key="7">
    <source>
        <dbReference type="ARBA" id="ARBA00022519"/>
    </source>
</evidence>